<proteinExistence type="predicted"/>
<protein>
    <submittedName>
        <fullName evidence="2">Selenium metabolism protein, YedE family</fullName>
    </submittedName>
</protein>
<feature type="transmembrane region" description="Helical" evidence="1">
    <location>
        <begin position="325"/>
        <end position="347"/>
    </location>
</feature>
<sequence length="356" mass="37072">MNSTKWYVISGGALGVLGALLVFAGNPGNMGVCAACFLRDITGALGFHRAGVVQYVRPEIIGLILGGFLASLFWTKEFAPSTGSSPFTRFFLGVFAMIGCLVFLGCPWRAFLRLGGGDMTAIAGFLGLFAGVAIGVFLKKRGYELSDGERANFAVGILPAVIGILLLLALVFGLKVGESGALFTSAKGPGAQHAAVGISLVAGIVVGALMHKSKFCSVGAFGRLFKRDFSMFSGIVSIILFASIANLVLGQYKFGFEGQPITHNDFVWNFLGMVLAGLCFSLSEGCPGKHLVQMGAGNLSSVIFIIGMMAGAAIAHNFLLASSGAGITATAPWAVAVGFVFALYVGVFNRRIPQLG</sequence>
<feature type="transmembrane region" description="Helical" evidence="1">
    <location>
        <begin position="122"/>
        <end position="139"/>
    </location>
</feature>
<feature type="transmembrane region" description="Helical" evidence="1">
    <location>
        <begin position="231"/>
        <end position="254"/>
    </location>
</feature>
<dbReference type="NCBIfam" id="TIGR04112">
    <property type="entry name" value="seleno_YedE"/>
    <property type="match status" value="1"/>
</dbReference>
<dbReference type="RefSeq" id="WP_011992689.1">
    <property type="nucleotide sequence ID" value="NC_009715.2"/>
</dbReference>
<keyword evidence="1" id="KW-0812">Transmembrane</keyword>
<dbReference type="InterPro" id="IPR007272">
    <property type="entry name" value="Sulf_transp_TsuA/YedE"/>
</dbReference>
<name>A7H0B9_CAMC5</name>
<feature type="transmembrane region" description="Helical" evidence="1">
    <location>
        <begin position="59"/>
        <end position="75"/>
    </location>
</feature>
<dbReference type="STRING" id="360105.CCV52592_0403"/>
<feature type="transmembrane region" description="Helical" evidence="1">
    <location>
        <begin position="266"/>
        <end position="283"/>
    </location>
</feature>
<keyword evidence="3" id="KW-1185">Reference proteome</keyword>
<feature type="transmembrane region" description="Helical" evidence="1">
    <location>
        <begin position="192"/>
        <end position="210"/>
    </location>
</feature>
<evidence type="ECO:0000313" key="2">
    <source>
        <dbReference type="EMBL" id="EAT99915.2"/>
    </source>
</evidence>
<evidence type="ECO:0000313" key="3">
    <source>
        <dbReference type="Proteomes" id="UP000006380"/>
    </source>
</evidence>
<organism evidence="2 3">
    <name type="scientific">Campylobacter curvus (strain 525.92)</name>
    <dbReference type="NCBI Taxonomy" id="360105"/>
    <lineage>
        <taxon>Bacteria</taxon>
        <taxon>Pseudomonadati</taxon>
        <taxon>Campylobacterota</taxon>
        <taxon>Epsilonproteobacteria</taxon>
        <taxon>Campylobacterales</taxon>
        <taxon>Campylobacteraceae</taxon>
        <taxon>Campylobacter</taxon>
    </lineage>
</organism>
<gene>
    <name evidence="2" type="ORF">CCV52592_0403</name>
</gene>
<dbReference type="KEGG" id="ccv:CCV52592_0403"/>
<dbReference type="OrthoDB" id="3190590at2"/>
<feature type="transmembrane region" description="Helical" evidence="1">
    <location>
        <begin position="151"/>
        <end position="172"/>
    </location>
</feature>
<reference evidence="2" key="1">
    <citation type="submission" date="2016-07" db="EMBL/GenBank/DDBJ databases">
        <title>Comparative genomics of the Campylobacter concisus group.</title>
        <authorList>
            <person name="Miller W.G."/>
            <person name="Yee E."/>
            <person name="Chapman M.H."/>
            <person name="Huynh S."/>
            <person name="Bono J.L."/>
            <person name="On S.L.W."/>
            <person name="StLeger J."/>
            <person name="Foster G."/>
            <person name="Parker C.T."/>
        </authorList>
    </citation>
    <scope>NUCLEOTIDE SEQUENCE</scope>
    <source>
        <strain evidence="2">525.92</strain>
    </source>
</reference>
<dbReference type="InterPro" id="IPR026366">
    <property type="entry name" value="Seleno_YedE"/>
</dbReference>
<feature type="transmembrane region" description="Helical" evidence="1">
    <location>
        <begin position="87"/>
        <end position="110"/>
    </location>
</feature>
<feature type="transmembrane region" description="Helical" evidence="1">
    <location>
        <begin position="295"/>
        <end position="319"/>
    </location>
</feature>
<dbReference type="EMBL" id="CP000767">
    <property type="protein sequence ID" value="EAT99915.2"/>
    <property type="molecule type" value="Genomic_DNA"/>
</dbReference>
<dbReference type="Pfam" id="PF04143">
    <property type="entry name" value="Sulf_transp"/>
    <property type="match status" value="1"/>
</dbReference>
<dbReference type="HOGENOM" id="CLU_064908_0_0_7"/>
<keyword evidence="1" id="KW-0472">Membrane</keyword>
<evidence type="ECO:0000256" key="1">
    <source>
        <dbReference type="SAM" id="Phobius"/>
    </source>
</evidence>
<accession>A7H0B9</accession>
<keyword evidence="1" id="KW-1133">Transmembrane helix</keyword>
<dbReference type="Proteomes" id="UP000006380">
    <property type="component" value="Chromosome"/>
</dbReference>
<dbReference type="AlphaFoldDB" id="A7H0B9"/>